<evidence type="ECO:0000313" key="10">
    <source>
        <dbReference type="EMBL" id="KAK9288321.1"/>
    </source>
</evidence>
<keyword evidence="2" id="KW-0723">Serine/threonine-protein kinase</keyword>
<dbReference type="InterPro" id="IPR050205">
    <property type="entry name" value="CDPK_Ser/Thr_kinases"/>
</dbReference>
<evidence type="ECO:0000256" key="5">
    <source>
        <dbReference type="ARBA" id="ARBA00022777"/>
    </source>
</evidence>
<feature type="region of interest" description="Disordered" evidence="8">
    <location>
        <begin position="95"/>
        <end position="137"/>
    </location>
</feature>
<dbReference type="SUPFAM" id="SSF56112">
    <property type="entry name" value="Protein kinase-like (PK-like)"/>
    <property type="match status" value="1"/>
</dbReference>
<dbReference type="GO" id="GO:0005524">
    <property type="term" value="F:ATP binding"/>
    <property type="evidence" value="ECO:0007669"/>
    <property type="project" value="UniProtKB-UniRule"/>
</dbReference>
<comment type="caution">
    <text evidence="10">The sequence shown here is derived from an EMBL/GenBank/DDBJ whole genome shotgun (WGS) entry which is preliminary data.</text>
</comment>
<evidence type="ECO:0000256" key="7">
    <source>
        <dbReference type="PROSITE-ProRule" id="PRU10141"/>
    </source>
</evidence>
<dbReference type="Gene3D" id="3.30.200.20">
    <property type="entry name" value="Phosphorylase Kinase, domain 1"/>
    <property type="match status" value="1"/>
</dbReference>
<evidence type="ECO:0000256" key="8">
    <source>
        <dbReference type="SAM" id="MobiDB-lite"/>
    </source>
</evidence>
<dbReference type="PANTHER" id="PTHR24349">
    <property type="entry name" value="SERINE/THREONINE-PROTEIN KINASE"/>
    <property type="match status" value="1"/>
</dbReference>
<dbReference type="InterPro" id="IPR011009">
    <property type="entry name" value="Kinase-like_dom_sf"/>
</dbReference>
<evidence type="ECO:0000256" key="4">
    <source>
        <dbReference type="ARBA" id="ARBA00022741"/>
    </source>
</evidence>
<name>A0AAP0RZR8_LIQFO</name>
<keyword evidence="6 7" id="KW-0067">ATP-binding</keyword>
<feature type="binding site" evidence="7">
    <location>
        <position position="38"/>
    </location>
    <ligand>
        <name>ATP</name>
        <dbReference type="ChEBI" id="CHEBI:30616"/>
    </ligand>
</feature>
<dbReference type="Proteomes" id="UP001415857">
    <property type="component" value="Unassembled WGS sequence"/>
</dbReference>
<evidence type="ECO:0000256" key="1">
    <source>
        <dbReference type="ARBA" id="ARBA00005354"/>
    </source>
</evidence>
<keyword evidence="3" id="KW-0808">Transferase</keyword>
<keyword evidence="5" id="KW-0418">Kinase</keyword>
<evidence type="ECO:0000313" key="11">
    <source>
        <dbReference type="Proteomes" id="UP001415857"/>
    </source>
</evidence>
<evidence type="ECO:0000259" key="9">
    <source>
        <dbReference type="PROSITE" id="PS50011"/>
    </source>
</evidence>
<dbReference type="Pfam" id="PF00069">
    <property type="entry name" value="Pkinase"/>
    <property type="match status" value="1"/>
</dbReference>
<dbReference type="PROSITE" id="PS50011">
    <property type="entry name" value="PROTEIN_KINASE_DOM"/>
    <property type="match status" value="1"/>
</dbReference>
<reference evidence="10 11" key="1">
    <citation type="journal article" date="2024" name="Plant J.">
        <title>Genome sequences and population genomics reveal climatic adaptation and genomic divergence between two closely related sweetgum species.</title>
        <authorList>
            <person name="Xu W.Q."/>
            <person name="Ren C.Q."/>
            <person name="Zhang X.Y."/>
            <person name="Comes H.P."/>
            <person name="Liu X.H."/>
            <person name="Li Y.G."/>
            <person name="Kettle C.J."/>
            <person name="Jalonen R."/>
            <person name="Gaisberger H."/>
            <person name="Ma Y.Z."/>
            <person name="Qiu Y.X."/>
        </authorList>
    </citation>
    <scope>NUCLEOTIDE SEQUENCE [LARGE SCALE GENOMIC DNA]</scope>
    <source>
        <strain evidence="10">Hangzhou</strain>
    </source>
</reference>
<proteinExistence type="inferred from homology"/>
<feature type="domain" description="Protein kinase" evidence="9">
    <location>
        <begin position="9"/>
        <end position="137"/>
    </location>
</feature>
<evidence type="ECO:0000256" key="6">
    <source>
        <dbReference type="ARBA" id="ARBA00022840"/>
    </source>
</evidence>
<keyword evidence="4 7" id="KW-0547">Nucleotide-binding</keyword>
<dbReference type="InterPro" id="IPR000719">
    <property type="entry name" value="Prot_kinase_dom"/>
</dbReference>
<evidence type="ECO:0000256" key="2">
    <source>
        <dbReference type="ARBA" id="ARBA00022527"/>
    </source>
</evidence>
<sequence>MSEALKRDYDVGEEIGRGRFGVVFRCVSRDSGHPFACKSIDKHLISDDSVDRQCLYNEPKIMQLVAGNPNIVQILDTYEDEAYLHMVVELCEPPRSLRSDHGQGVFRARSGSRHGPVDAGRGSLPPPWRGSPRHQAR</sequence>
<protein>
    <recommendedName>
        <fullName evidence="9">Protein kinase domain-containing protein</fullName>
    </recommendedName>
</protein>
<dbReference type="PROSITE" id="PS00107">
    <property type="entry name" value="PROTEIN_KINASE_ATP"/>
    <property type="match status" value="1"/>
</dbReference>
<evidence type="ECO:0000256" key="3">
    <source>
        <dbReference type="ARBA" id="ARBA00022679"/>
    </source>
</evidence>
<comment type="similarity">
    <text evidence="1">Belongs to the protein kinase superfamily. CAMK Ser/Thr protein kinase family. CaMK subfamily.</text>
</comment>
<keyword evidence="11" id="KW-1185">Reference proteome</keyword>
<gene>
    <name evidence="10" type="ORF">L1049_016772</name>
</gene>
<accession>A0AAP0RZR8</accession>
<dbReference type="GO" id="GO:0004674">
    <property type="term" value="F:protein serine/threonine kinase activity"/>
    <property type="evidence" value="ECO:0007669"/>
    <property type="project" value="UniProtKB-KW"/>
</dbReference>
<dbReference type="AlphaFoldDB" id="A0AAP0RZR8"/>
<dbReference type="InterPro" id="IPR017441">
    <property type="entry name" value="Protein_kinase_ATP_BS"/>
</dbReference>
<dbReference type="EMBL" id="JBBPBK010000003">
    <property type="protein sequence ID" value="KAK9288321.1"/>
    <property type="molecule type" value="Genomic_DNA"/>
</dbReference>
<organism evidence="10 11">
    <name type="scientific">Liquidambar formosana</name>
    <name type="common">Formosan gum</name>
    <dbReference type="NCBI Taxonomy" id="63359"/>
    <lineage>
        <taxon>Eukaryota</taxon>
        <taxon>Viridiplantae</taxon>
        <taxon>Streptophyta</taxon>
        <taxon>Embryophyta</taxon>
        <taxon>Tracheophyta</taxon>
        <taxon>Spermatophyta</taxon>
        <taxon>Magnoliopsida</taxon>
        <taxon>eudicotyledons</taxon>
        <taxon>Gunneridae</taxon>
        <taxon>Pentapetalae</taxon>
        <taxon>Saxifragales</taxon>
        <taxon>Altingiaceae</taxon>
        <taxon>Liquidambar</taxon>
    </lineage>
</organism>